<reference evidence="1 2" key="1">
    <citation type="submission" date="2016-12" db="EMBL/GenBank/DDBJ databases">
        <authorList>
            <person name="Song W.-J."/>
            <person name="Kurnit D.M."/>
        </authorList>
    </citation>
    <scope>NUCLEOTIDE SEQUENCE [LARGE SCALE GENOMIC DNA]</scope>
    <source>
        <strain evidence="1 2">DSM 18488</strain>
    </source>
</reference>
<protein>
    <submittedName>
        <fullName evidence="1">Uncharacterized protein</fullName>
    </submittedName>
</protein>
<evidence type="ECO:0000313" key="1">
    <source>
        <dbReference type="EMBL" id="SHO53460.1"/>
    </source>
</evidence>
<dbReference type="AlphaFoldDB" id="A0A1M7YLF0"/>
<gene>
    <name evidence="1" type="ORF">SAMN02745220_05128</name>
</gene>
<evidence type="ECO:0000313" key="2">
    <source>
        <dbReference type="Proteomes" id="UP000184603"/>
    </source>
</evidence>
<sequence>MSYVQTHVEWLDRQPAHPNGYPTILSEENITWLENTVKHFLTLCAEKSYNPALWEVVQYWTCQPDRPNDLQLHLADAINGVTPRALLAVARPCWTIDNGRTLATQRPYTLIYNHLTANPYLAEASPEHSIEFRLFDDDGILYFTGRMSPGLYDSQDVLLPLDDAQSWGCTRLDCKNPENGNWETI</sequence>
<accession>A0A1M7YLF0</accession>
<dbReference type="Proteomes" id="UP000184603">
    <property type="component" value="Unassembled WGS sequence"/>
</dbReference>
<proteinExistence type="predicted"/>
<dbReference type="STRING" id="1121416.SAMN02745220_05128"/>
<name>A0A1M7YLF0_9BACT</name>
<keyword evidence="2" id="KW-1185">Reference proteome</keyword>
<dbReference type="RefSeq" id="WP_073617018.1">
    <property type="nucleotide sequence ID" value="NZ_FRFE01000056.1"/>
</dbReference>
<dbReference type="EMBL" id="FRFE01000056">
    <property type="protein sequence ID" value="SHO53460.1"/>
    <property type="molecule type" value="Genomic_DNA"/>
</dbReference>
<organism evidence="1 2">
    <name type="scientific">Desulfopila aestuarii DSM 18488</name>
    <dbReference type="NCBI Taxonomy" id="1121416"/>
    <lineage>
        <taxon>Bacteria</taxon>
        <taxon>Pseudomonadati</taxon>
        <taxon>Thermodesulfobacteriota</taxon>
        <taxon>Desulfobulbia</taxon>
        <taxon>Desulfobulbales</taxon>
        <taxon>Desulfocapsaceae</taxon>
        <taxon>Desulfopila</taxon>
    </lineage>
</organism>